<protein>
    <recommendedName>
        <fullName evidence="1">DUF6589 domain-containing protein</fullName>
    </recommendedName>
</protein>
<dbReference type="Pfam" id="PF20231">
    <property type="entry name" value="DUF6589"/>
    <property type="match status" value="1"/>
</dbReference>
<evidence type="ECO:0000313" key="2">
    <source>
        <dbReference type="EMBL" id="THU93734.1"/>
    </source>
</evidence>
<dbReference type="AlphaFoldDB" id="A0A4S8LVU9"/>
<dbReference type="OrthoDB" id="2993174at2759"/>
<feature type="domain" description="DUF6589" evidence="1">
    <location>
        <begin position="312"/>
        <end position="444"/>
    </location>
</feature>
<dbReference type="Proteomes" id="UP000297245">
    <property type="component" value="Unassembled WGS sequence"/>
</dbReference>
<evidence type="ECO:0000313" key="3">
    <source>
        <dbReference type="Proteomes" id="UP000297245"/>
    </source>
</evidence>
<keyword evidence="3" id="KW-1185">Reference proteome</keyword>
<feature type="non-terminal residue" evidence="2">
    <location>
        <position position="1"/>
    </location>
</feature>
<organism evidence="2 3">
    <name type="scientific">Dendrothele bispora (strain CBS 962.96)</name>
    <dbReference type="NCBI Taxonomy" id="1314807"/>
    <lineage>
        <taxon>Eukaryota</taxon>
        <taxon>Fungi</taxon>
        <taxon>Dikarya</taxon>
        <taxon>Basidiomycota</taxon>
        <taxon>Agaricomycotina</taxon>
        <taxon>Agaricomycetes</taxon>
        <taxon>Agaricomycetidae</taxon>
        <taxon>Agaricales</taxon>
        <taxon>Agaricales incertae sedis</taxon>
        <taxon>Dendrothele</taxon>
    </lineage>
</organism>
<dbReference type="EMBL" id="ML179241">
    <property type="protein sequence ID" value="THU93734.1"/>
    <property type="molecule type" value="Genomic_DNA"/>
</dbReference>
<evidence type="ECO:0000259" key="1">
    <source>
        <dbReference type="Pfam" id="PF20231"/>
    </source>
</evidence>
<name>A0A4S8LVU9_DENBC</name>
<accession>A0A4S8LVU9</accession>
<dbReference type="InterPro" id="IPR046496">
    <property type="entry name" value="DUF6589"/>
</dbReference>
<gene>
    <name evidence="2" type="ORF">K435DRAFT_669640</name>
</gene>
<proteinExistence type="predicted"/>
<reference evidence="2 3" key="1">
    <citation type="journal article" date="2019" name="Nat. Ecol. Evol.">
        <title>Megaphylogeny resolves global patterns of mushroom evolution.</title>
        <authorList>
            <person name="Varga T."/>
            <person name="Krizsan K."/>
            <person name="Foldi C."/>
            <person name="Dima B."/>
            <person name="Sanchez-Garcia M."/>
            <person name="Sanchez-Ramirez S."/>
            <person name="Szollosi G.J."/>
            <person name="Szarkandi J.G."/>
            <person name="Papp V."/>
            <person name="Albert L."/>
            <person name="Andreopoulos W."/>
            <person name="Angelini C."/>
            <person name="Antonin V."/>
            <person name="Barry K.W."/>
            <person name="Bougher N.L."/>
            <person name="Buchanan P."/>
            <person name="Buyck B."/>
            <person name="Bense V."/>
            <person name="Catcheside P."/>
            <person name="Chovatia M."/>
            <person name="Cooper J."/>
            <person name="Damon W."/>
            <person name="Desjardin D."/>
            <person name="Finy P."/>
            <person name="Geml J."/>
            <person name="Haridas S."/>
            <person name="Hughes K."/>
            <person name="Justo A."/>
            <person name="Karasinski D."/>
            <person name="Kautmanova I."/>
            <person name="Kiss B."/>
            <person name="Kocsube S."/>
            <person name="Kotiranta H."/>
            <person name="LaButti K.M."/>
            <person name="Lechner B.E."/>
            <person name="Liimatainen K."/>
            <person name="Lipzen A."/>
            <person name="Lukacs Z."/>
            <person name="Mihaltcheva S."/>
            <person name="Morgado L.N."/>
            <person name="Niskanen T."/>
            <person name="Noordeloos M.E."/>
            <person name="Ohm R.A."/>
            <person name="Ortiz-Santana B."/>
            <person name="Ovrebo C."/>
            <person name="Racz N."/>
            <person name="Riley R."/>
            <person name="Savchenko A."/>
            <person name="Shiryaev A."/>
            <person name="Soop K."/>
            <person name="Spirin V."/>
            <person name="Szebenyi C."/>
            <person name="Tomsovsky M."/>
            <person name="Tulloss R.E."/>
            <person name="Uehling J."/>
            <person name="Grigoriev I.V."/>
            <person name="Vagvolgyi C."/>
            <person name="Papp T."/>
            <person name="Martin F.M."/>
            <person name="Miettinen O."/>
            <person name="Hibbett D.S."/>
            <person name="Nagy L.G."/>
        </authorList>
    </citation>
    <scope>NUCLEOTIDE SEQUENCE [LARGE SCALE GENOMIC DNA]</scope>
    <source>
        <strain evidence="2 3">CBS 962.96</strain>
    </source>
</reference>
<sequence length="445" mass="50349">FLQGQTQVKPVHLVELMFNHRYSFPLHKCADKEFHRQTAYSTSIVPASIKYARCSISSWATQMIGKHVHREMENAIYPSITPDNSDSTPIIPARLVASANERTKAKGVQVVTKDLLLSFRINDRIEFFKRSIPVAWYLMECMAARRQKGQLVEAKRRPPAIIQVASLSSFIMSRNQYANGYWAMQIGIWHVACQTHIDIMRGDCLKGSSVHKTTAMTALETMADHSLNTLKAEVQKGCSQGQVRYRYVLDNIQQFLQVWEGGIGRENCLVCGCAGTAIAMEDVAPGAFDLDDYFRRVLQNKRSELTVQKLYDINDLFRNKYALHRMREGRKSKVVPLGTNSEHKTDTEGMKRALHDFFSQSGLEPQYASMFLAWVGGDGGSVLAMDRAKQYLAQHYDPEDSHSDYKILHNLLPTIGIWHTQSTNQNTITENHYGPAVTDDPSALN</sequence>